<dbReference type="AlphaFoldDB" id="A0A1X7TZ80"/>
<feature type="transmembrane region" description="Helical" evidence="2">
    <location>
        <begin position="245"/>
        <end position="274"/>
    </location>
</feature>
<organism evidence="4">
    <name type="scientific">Amphimedon queenslandica</name>
    <name type="common">Sponge</name>
    <dbReference type="NCBI Taxonomy" id="400682"/>
    <lineage>
        <taxon>Eukaryota</taxon>
        <taxon>Metazoa</taxon>
        <taxon>Porifera</taxon>
        <taxon>Demospongiae</taxon>
        <taxon>Heteroscleromorpha</taxon>
        <taxon>Haplosclerida</taxon>
        <taxon>Niphatidae</taxon>
        <taxon>Amphimedon</taxon>
    </lineage>
</organism>
<proteinExistence type="predicted"/>
<evidence type="ECO:0000256" key="3">
    <source>
        <dbReference type="SAM" id="SignalP"/>
    </source>
</evidence>
<accession>A0A1X7TZ80</accession>
<keyword evidence="2" id="KW-0812">Transmembrane</keyword>
<feature type="compositionally biased region" description="Polar residues" evidence="1">
    <location>
        <begin position="565"/>
        <end position="582"/>
    </location>
</feature>
<protein>
    <recommendedName>
        <fullName evidence="5">Cadherin domain-containing protein</fullName>
    </recommendedName>
</protein>
<feature type="region of interest" description="Disordered" evidence="1">
    <location>
        <begin position="557"/>
        <end position="582"/>
    </location>
</feature>
<keyword evidence="2" id="KW-1133">Transmembrane helix</keyword>
<evidence type="ECO:0000256" key="1">
    <source>
        <dbReference type="SAM" id="MobiDB-lite"/>
    </source>
</evidence>
<feature type="chain" id="PRO_5012665725" description="Cadherin domain-containing protein" evidence="3">
    <location>
        <begin position="21"/>
        <end position="714"/>
    </location>
</feature>
<dbReference type="InParanoid" id="A0A1X7TZ80"/>
<dbReference type="EnsemblMetazoa" id="Aqu2.1.20829_001">
    <property type="protein sequence ID" value="Aqu2.1.20829_001"/>
    <property type="gene ID" value="Aqu2.1.20829"/>
</dbReference>
<sequence>MDKPLATLFVTSLIIAIAFGQVPNIATINNSLVSFEYDGTPSITLEISDPQACTDYPVIFYSVVLRDRDSSNNISLMIPAENARSNDNHILISFNNDSIEHDKDYSLSVAAVNIVGVSSASEERRIVTSTLQSISASLHGYELKIKCHFANGSTSAGCFVIVVLTNGTELKNATATRSQPGSLTSSTTITLTKDTLSLPFVVVGRNYNITSGDPGLVEISATPILISDPPTEPIVSTGSSSTDDVVFYVAISGSAMVLGILILLIPLLMSLVVLMRHCKERKNGSETTIQPIEPSNEVIGESPKQESNGDAYRDTMNSRSTIRSEHVEGATGSSPVTVLDVDHIRLLMEREGGETQGLVQPYGVTNLIHKGLEVPVYQDVQDTDYHKHVALPALPHSDLPPNRYDQSSEAPPLVPPRNQSNRSLPKQRIYHVLESPGSSQGSTECVETPPPLYDEVSAVVQDMQNMSPKTATPTNSPIQTPPLPSRLSCHTGWKRNGATVANGYQEPGRVSSSPCFSPSPQLPLHLFSSSSPSPLLTNGVVIDSSDALTPPLPVLRAEDDDDDVFSSSASNTIETTPSPIAGNRHQTYQKLYRRHSQSQLKAMRAVTPHSYAVPSRSGSMPRGYQRPPPRGNYQRQNSCQANIRSHRVHPAVGDSEGVGQDAVHIKKSSSIPSAIMASTSRNRSSSVPGEEDVYNALHYRGYTQGNWTLKRTLV</sequence>
<evidence type="ECO:0000256" key="2">
    <source>
        <dbReference type="SAM" id="Phobius"/>
    </source>
</evidence>
<keyword evidence="3" id="KW-0732">Signal</keyword>
<evidence type="ECO:0008006" key="5">
    <source>
        <dbReference type="Google" id="ProtNLM"/>
    </source>
</evidence>
<feature type="region of interest" description="Disordered" evidence="1">
    <location>
        <begin position="392"/>
        <end position="424"/>
    </location>
</feature>
<keyword evidence="2" id="KW-0472">Membrane</keyword>
<reference evidence="4" key="1">
    <citation type="submission" date="2017-05" db="UniProtKB">
        <authorList>
            <consortium name="EnsemblMetazoa"/>
        </authorList>
    </citation>
    <scope>IDENTIFICATION</scope>
</reference>
<feature type="signal peptide" evidence="3">
    <location>
        <begin position="1"/>
        <end position="20"/>
    </location>
</feature>
<evidence type="ECO:0000313" key="4">
    <source>
        <dbReference type="EnsemblMetazoa" id="Aqu2.1.20829_001"/>
    </source>
</evidence>
<feature type="region of interest" description="Disordered" evidence="1">
    <location>
        <begin position="609"/>
        <end position="635"/>
    </location>
</feature>
<feature type="region of interest" description="Disordered" evidence="1">
    <location>
        <begin position="498"/>
        <end position="517"/>
    </location>
</feature>
<name>A0A1X7TZ80_AMPQE</name>